<evidence type="ECO:0000313" key="3">
    <source>
        <dbReference type="EMBL" id="EHY88147.1"/>
    </source>
</evidence>
<sequence length="185" mass="20108">MTVPTRRKPSSTNRTAAQGTASTTSATKSGGGRSVAGKRAYARRSERTSPQNRTGQGRVARRGLQNWPKSRATFVIVLMALMLCGVAASLWLSTQAIADSYRLERLKERNAQLVERAEQLRREVGQLQSPASLAERAEGLGMVPAGNPARLVVREDGSLSVVGEPVEAKAPERKPQRSGEERDER</sequence>
<reference evidence="3 4" key="1">
    <citation type="journal article" date="2012" name="Stand. Genomic Sci.">
        <title>Genome sequence of the soil bacterium Saccharomonospora azurea type strain (NA-128(T)).</title>
        <authorList>
            <person name="Klenk H.P."/>
            <person name="Held B."/>
            <person name="Lucas S."/>
            <person name="Lapidus A."/>
            <person name="Copeland A."/>
            <person name="Hammon N."/>
            <person name="Pitluck S."/>
            <person name="Goodwin L.A."/>
            <person name="Han C."/>
            <person name="Tapia R."/>
            <person name="Brambilla E.M."/>
            <person name="Potter G."/>
            <person name="Land M."/>
            <person name="Ivanova N."/>
            <person name="Rohde M."/>
            <person name="Goker M."/>
            <person name="Detter J.C."/>
            <person name="Kyrpides N.C."/>
            <person name="Woyke T."/>
        </authorList>
    </citation>
    <scope>NUCLEOTIDE SEQUENCE [LARGE SCALE GENOMIC DNA]</scope>
    <source>
        <strain evidence="3 4">NA-128</strain>
    </source>
</reference>
<feature type="transmembrane region" description="Helical" evidence="2">
    <location>
        <begin position="72"/>
        <end position="92"/>
    </location>
</feature>
<feature type="compositionally biased region" description="Basic and acidic residues" evidence="1">
    <location>
        <begin position="166"/>
        <end position="185"/>
    </location>
</feature>
<feature type="compositionally biased region" description="Low complexity" evidence="1">
    <location>
        <begin position="15"/>
        <end position="28"/>
    </location>
</feature>
<evidence type="ECO:0000256" key="2">
    <source>
        <dbReference type="SAM" id="Phobius"/>
    </source>
</evidence>
<dbReference type="Proteomes" id="UP000004705">
    <property type="component" value="Chromosome"/>
</dbReference>
<protein>
    <recommendedName>
        <fullName evidence="5">Septum formation initiator</fullName>
    </recommendedName>
</protein>
<keyword evidence="2" id="KW-0812">Transmembrane</keyword>
<evidence type="ECO:0008006" key="5">
    <source>
        <dbReference type="Google" id="ProtNLM"/>
    </source>
</evidence>
<proteinExistence type="predicted"/>
<organism evidence="3 4">
    <name type="scientific">Saccharomonospora azurea NA-128</name>
    <dbReference type="NCBI Taxonomy" id="882081"/>
    <lineage>
        <taxon>Bacteria</taxon>
        <taxon>Bacillati</taxon>
        <taxon>Actinomycetota</taxon>
        <taxon>Actinomycetes</taxon>
        <taxon>Pseudonocardiales</taxon>
        <taxon>Pseudonocardiaceae</taxon>
        <taxon>Saccharomonospora</taxon>
    </lineage>
</organism>
<feature type="region of interest" description="Disordered" evidence="1">
    <location>
        <begin position="162"/>
        <end position="185"/>
    </location>
</feature>
<keyword evidence="4" id="KW-1185">Reference proteome</keyword>
<feature type="region of interest" description="Disordered" evidence="1">
    <location>
        <begin position="1"/>
        <end position="64"/>
    </location>
</feature>
<accession>H8G4J8</accession>
<dbReference type="AlphaFoldDB" id="H8G4J8"/>
<keyword evidence="2" id="KW-0472">Membrane</keyword>
<evidence type="ECO:0000256" key="1">
    <source>
        <dbReference type="SAM" id="MobiDB-lite"/>
    </source>
</evidence>
<keyword evidence="2" id="KW-1133">Transmembrane helix</keyword>
<evidence type="ECO:0000313" key="4">
    <source>
        <dbReference type="Proteomes" id="UP000004705"/>
    </source>
</evidence>
<dbReference type="HOGENOM" id="CLU_103337_0_0_11"/>
<name>H8G4J8_9PSEU</name>
<gene>
    <name evidence="3" type="ORF">SacazDRAFT_01211</name>
</gene>
<dbReference type="RefSeq" id="WP_005439573.1">
    <property type="nucleotide sequence ID" value="NZ_CM001466.1"/>
</dbReference>
<dbReference type="EMBL" id="CM001466">
    <property type="protein sequence ID" value="EHY88147.1"/>
    <property type="molecule type" value="Genomic_DNA"/>
</dbReference>
<dbReference type="OrthoDB" id="4555900at2"/>